<dbReference type="AlphaFoldDB" id="A0AAD1Y2I2"/>
<accession>A0AAD1Y2I2</accession>
<protein>
    <submittedName>
        <fullName evidence="2">Uncharacterized protein</fullName>
    </submittedName>
</protein>
<evidence type="ECO:0000313" key="3">
    <source>
        <dbReference type="Proteomes" id="UP001295684"/>
    </source>
</evidence>
<dbReference type="Proteomes" id="UP001295684">
    <property type="component" value="Unassembled WGS sequence"/>
</dbReference>
<organism evidence="2 3">
    <name type="scientific">Euplotes crassus</name>
    <dbReference type="NCBI Taxonomy" id="5936"/>
    <lineage>
        <taxon>Eukaryota</taxon>
        <taxon>Sar</taxon>
        <taxon>Alveolata</taxon>
        <taxon>Ciliophora</taxon>
        <taxon>Intramacronucleata</taxon>
        <taxon>Spirotrichea</taxon>
        <taxon>Hypotrichia</taxon>
        <taxon>Euplotida</taxon>
        <taxon>Euplotidae</taxon>
        <taxon>Moneuplotes</taxon>
    </lineage>
</organism>
<gene>
    <name evidence="2" type="ORF">ECRASSUSDP1_LOCUS24939</name>
</gene>
<sequence>MKSQKRTLEYLREDVKPFLDKLVVDVCMQKPDDPVIGLVQILLEKPHSETKPLTTEEIEELETLREEYSKLRNQSEEAESSELALSRPSPA</sequence>
<proteinExistence type="predicted"/>
<comment type="caution">
    <text evidence="2">The sequence shown here is derived from an EMBL/GenBank/DDBJ whole genome shotgun (WGS) entry which is preliminary data.</text>
</comment>
<evidence type="ECO:0000313" key="2">
    <source>
        <dbReference type="EMBL" id="CAI2383439.1"/>
    </source>
</evidence>
<keyword evidence="3" id="KW-1185">Reference proteome</keyword>
<evidence type="ECO:0000256" key="1">
    <source>
        <dbReference type="SAM" id="MobiDB-lite"/>
    </source>
</evidence>
<dbReference type="EMBL" id="CAMPGE010025704">
    <property type="protein sequence ID" value="CAI2383439.1"/>
    <property type="molecule type" value="Genomic_DNA"/>
</dbReference>
<reference evidence="2" key="1">
    <citation type="submission" date="2023-07" db="EMBL/GenBank/DDBJ databases">
        <authorList>
            <consortium name="AG Swart"/>
            <person name="Singh M."/>
            <person name="Singh A."/>
            <person name="Seah K."/>
            <person name="Emmerich C."/>
        </authorList>
    </citation>
    <scope>NUCLEOTIDE SEQUENCE</scope>
    <source>
        <strain evidence="2">DP1</strain>
    </source>
</reference>
<feature type="region of interest" description="Disordered" evidence="1">
    <location>
        <begin position="69"/>
        <end position="91"/>
    </location>
</feature>
<name>A0AAD1Y2I2_EUPCR</name>
<feature type="compositionally biased region" description="Low complexity" evidence="1">
    <location>
        <begin position="81"/>
        <end position="91"/>
    </location>
</feature>